<dbReference type="RefSeq" id="WP_101916526.1">
    <property type="nucleotide sequence ID" value="NZ_JAJGWR010000003.1"/>
</dbReference>
<dbReference type="OrthoDB" id="1442602at2"/>
<dbReference type="AlphaFoldDB" id="A0A2H1YET4"/>
<organism evidence="1 2">
    <name type="scientific">Tenacibaculum piscium</name>
    <dbReference type="NCBI Taxonomy" id="1458515"/>
    <lineage>
        <taxon>Bacteria</taxon>
        <taxon>Pseudomonadati</taxon>
        <taxon>Bacteroidota</taxon>
        <taxon>Flavobacteriia</taxon>
        <taxon>Flavobacteriales</taxon>
        <taxon>Flavobacteriaceae</taxon>
        <taxon>Tenacibaculum</taxon>
    </lineage>
</organism>
<reference evidence="2" key="1">
    <citation type="submission" date="2017-11" db="EMBL/GenBank/DDBJ databases">
        <authorList>
            <person name="Duchaud E."/>
        </authorList>
    </citation>
    <scope>NUCLEOTIDE SEQUENCE [LARGE SCALE GENOMIC DNA]</scope>
    <source>
        <strain evidence="2">Tenacibaculum sp. TNO020</strain>
    </source>
</reference>
<sequence>MKIQDKTNYIFISSQENNCTDFFLSFEKEYVKYQNNHIIVETLADFSPSKENILLFLKYAELHQQNGTSFVIVVKNIAIDDFPEILNIVPTLEEAQDVIDMENMQRELGF</sequence>
<dbReference type="GeneID" id="86943233"/>
<gene>
    <name evidence="1" type="ORF">TNO020_180035</name>
</gene>
<accession>A0A2H1YET4</accession>
<keyword evidence="2" id="KW-1185">Reference proteome</keyword>
<dbReference type="EMBL" id="OENF01000010">
    <property type="protein sequence ID" value="SOS74006.1"/>
    <property type="molecule type" value="Genomic_DNA"/>
</dbReference>
<proteinExistence type="predicted"/>
<evidence type="ECO:0000313" key="1">
    <source>
        <dbReference type="EMBL" id="SOS74006.1"/>
    </source>
</evidence>
<name>A0A2H1YET4_9FLAO</name>
<protein>
    <submittedName>
        <fullName evidence="1">Uncharacterized protein</fullName>
    </submittedName>
</protein>
<dbReference type="Proteomes" id="UP000234211">
    <property type="component" value="Unassembled WGS sequence"/>
</dbReference>
<evidence type="ECO:0000313" key="2">
    <source>
        <dbReference type="Proteomes" id="UP000234211"/>
    </source>
</evidence>